<protein>
    <submittedName>
        <fullName evidence="6">Two component transcriptional regulator, LuxR family</fullName>
    </submittedName>
</protein>
<evidence type="ECO:0000256" key="4">
    <source>
        <dbReference type="PROSITE-ProRule" id="PRU00169"/>
    </source>
</evidence>
<evidence type="ECO:0000256" key="1">
    <source>
        <dbReference type="ARBA" id="ARBA00023015"/>
    </source>
</evidence>
<dbReference type="PROSITE" id="PS50110">
    <property type="entry name" value="RESPONSE_REGULATORY"/>
    <property type="match status" value="1"/>
</dbReference>
<proteinExistence type="predicted"/>
<evidence type="ECO:0000259" key="5">
    <source>
        <dbReference type="PROSITE" id="PS50110"/>
    </source>
</evidence>
<dbReference type="PANTHER" id="PTHR43214:SF41">
    <property type="entry name" value="NITRATE_NITRITE RESPONSE REGULATOR PROTEIN NARP"/>
    <property type="match status" value="1"/>
</dbReference>
<accession>A0A3P3XRH5</accession>
<evidence type="ECO:0000313" key="6">
    <source>
        <dbReference type="EMBL" id="SLM18857.1"/>
    </source>
</evidence>
<sequence>MSLHPTFIVIDDHPLYRQGVMTLIRQELHLECVGEAGTISDALELLGRTKPRLALVDISMQNQSGLELIHLIKREYPETLMLVVSMHEENLYGERALKAGARGFVMKHENPSVLLEAVQKVLAGHIAVSEDLRQRMLERIVVGKQDVDIVSRLSDRELEVFVLIGKG</sequence>
<dbReference type="InterPro" id="IPR011006">
    <property type="entry name" value="CheY-like_superfamily"/>
</dbReference>
<dbReference type="PANTHER" id="PTHR43214">
    <property type="entry name" value="TWO-COMPONENT RESPONSE REGULATOR"/>
    <property type="match status" value="1"/>
</dbReference>
<dbReference type="GO" id="GO:0003677">
    <property type="term" value="F:DNA binding"/>
    <property type="evidence" value="ECO:0007669"/>
    <property type="project" value="UniProtKB-KW"/>
</dbReference>
<dbReference type="InterPro" id="IPR058245">
    <property type="entry name" value="NreC/VraR/RcsB-like_REC"/>
</dbReference>
<reference evidence="6" key="1">
    <citation type="submission" date="2017-02" db="EMBL/GenBank/DDBJ databases">
        <authorList>
            <person name="Regsiter A."/>
            <person name="William W."/>
        </authorList>
    </citation>
    <scope>NUCLEOTIDE SEQUENCE</scope>
    <source>
        <strain evidence="6">BdmA 4</strain>
    </source>
</reference>
<organism evidence="6">
    <name type="scientific">uncultured spirochete</name>
    <dbReference type="NCBI Taxonomy" id="156406"/>
    <lineage>
        <taxon>Bacteria</taxon>
        <taxon>Pseudomonadati</taxon>
        <taxon>Spirochaetota</taxon>
        <taxon>Spirochaetia</taxon>
        <taxon>Spirochaetales</taxon>
        <taxon>environmental samples</taxon>
    </lineage>
</organism>
<gene>
    <name evidence="6" type="ORF">SPIRO4BDMA_50372</name>
</gene>
<feature type="modified residue" description="4-aspartylphosphate" evidence="4">
    <location>
        <position position="57"/>
    </location>
</feature>
<dbReference type="Gene3D" id="3.40.50.2300">
    <property type="match status" value="1"/>
</dbReference>
<dbReference type="SUPFAM" id="SSF52172">
    <property type="entry name" value="CheY-like"/>
    <property type="match status" value="1"/>
</dbReference>
<dbReference type="SMART" id="SM00448">
    <property type="entry name" value="REC"/>
    <property type="match status" value="1"/>
</dbReference>
<evidence type="ECO:0000256" key="2">
    <source>
        <dbReference type="ARBA" id="ARBA00023125"/>
    </source>
</evidence>
<dbReference type="EMBL" id="FWDO01000005">
    <property type="protein sequence ID" value="SLM18857.1"/>
    <property type="molecule type" value="Genomic_DNA"/>
</dbReference>
<keyword evidence="2" id="KW-0238">DNA-binding</keyword>
<dbReference type="Pfam" id="PF00072">
    <property type="entry name" value="Response_reg"/>
    <property type="match status" value="1"/>
</dbReference>
<dbReference type="AlphaFoldDB" id="A0A3P3XRH5"/>
<feature type="domain" description="Response regulatory" evidence="5">
    <location>
        <begin position="6"/>
        <end position="122"/>
    </location>
</feature>
<keyword evidence="1" id="KW-0805">Transcription regulation</keyword>
<dbReference type="InterPro" id="IPR001789">
    <property type="entry name" value="Sig_transdc_resp-reg_receiver"/>
</dbReference>
<dbReference type="GO" id="GO:0000160">
    <property type="term" value="P:phosphorelay signal transduction system"/>
    <property type="evidence" value="ECO:0007669"/>
    <property type="project" value="InterPro"/>
</dbReference>
<evidence type="ECO:0000256" key="3">
    <source>
        <dbReference type="ARBA" id="ARBA00023163"/>
    </source>
</evidence>
<dbReference type="InterPro" id="IPR039420">
    <property type="entry name" value="WalR-like"/>
</dbReference>
<keyword evidence="3" id="KW-0804">Transcription</keyword>
<name>A0A3P3XRH5_9SPIR</name>
<dbReference type="CDD" id="cd17535">
    <property type="entry name" value="REC_NarL-like"/>
    <property type="match status" value="1"/>
</dbReference>
<keyword evidence="4" id="KW-0597">Phosphoprotein</keyword>